<dbReference type="RefSeq" id="WP_318599864.1">
    <property type="nucleotide sequence ID" value="NZ_JAWSTH010000086.1"/>
</dbReference>
<keyword evidence="3" id="KW-1185">Reference proteome</keyword>
<evidence type="ECO:0000313" key="3">
    <source>
        <dbReference type="Proteomes" id="UP001284601"/>
    </source>
</evidence>
<keyword evidence="1" id="KW-0732">Signal</keyword>
<comment type="caution">
    <text evidence="2">The sequence shown here is derived from an EMBL/GenBank/DDBJ whole genome shotgun (WGS) entry which is preliminary data.</text>
</comment>
<reference evidence="3" key="1">
    <citation type="submission" date="2023-07" db="EMBL/GenBank/DDBJ databases">
        <title>Conexibacter stalactiti sp. nov., isolated from stalactites in a lava cave and emended description of the genus Conexibacter.</title>
        <authorList>
            <person name="Lee S.D."/>
        </authorList>
    </citation>
    <scope>NUCLEOTIDE SEQUENCE [LARGE SCALE GENOMIC DNA]</scope>
    <source>
        <strain evidence="3">KCTC 39840</strain>
    </source>
</reference>
<organism evidence="2 3">
    <name type="scientific">Conexibacter stalactiti</name>
    <dbReference type="NCBI Taxonomy" id="1940611"/>
    <lineage>
        <taxon>Bacteria</taxon>
        <taxon>Bacillati</taxon>
        <taxon>Actinomycetota</taxon>
        <taxon>Thermoleophilia</taxon>
        <taxon>Solirubrobacterales</taxon>
        <taxon>Conexibacteraceae</taxon>
        <taxon>Conexibacter</taxon>
    </lineage>
</organism>
<name>A0ABU4HVP9_9ACTN</name>
<evidence type="ECO:0000256" key="1">
    <source>
        <dbReference type="SAM" id="SignalP"/>
    </source>
</evidence>
<dbReference type="Proteomes" id="UP001284601">
    <property type="component" value="Unassembled WGS sequence"/>
</dbReference>
<protein>
    <submittedName>
        <fullName evidence="2">Uncharacterized protein</fullName>
    </submittedName>
</protein>
<dbReference type="EMBL" id="JAWSTH010000086">
    <property type="protein sequence ID" value="MDW5597400.1"/>
    <property type="molecule type" value="Genomic_DNA"/>
</dbReference>
<feature type="signal peptide" evidence="1">
    <location>
        <begin position="1"/>
        <end position="20"/>
    </location>
</feature>
<accession>A0ABU4HVP9</accession>
<gene>
    <name evidence="2" type="ORF">R7226_23835</name>
</gene>
<evidence type="ECO:0000313" key="2">
    <source>
        <dbReference type="EMBL" id="MDW5597400.1"/>
    </source>
</evidence>
<sequence>MFTRWIHALLVGILATVAMGAAVSSATATRLSISPTSASASGVLSLGFSGITTTCNITLAILTPNSIAKTVGTPIGSILLTGVGRTILSGCSAAFRTVTVLNGVVLSYTSFSGTLPNISSITTDVRTNGPGFLILYAAGPACLYNRFGLRVVLNRNVATGSITSLTISTPGTLATIVLNPPGLNCFTGLKLAGILTVQAPQPRVTLI</sequence>
<proteinExistence type="predicted"/>
<feature type="chain" id="PRO_5045609986" evidence="1">
    <location>
        <begin position="21"/>
        <end position="207"/>
    </location>
</feature>